<comment type="caution">
    <text evidence="2">The sequence shown here is derived from an EMBL/GenBank/DDBJ whole genome shotgun (WGS) entry which is preliminary data.</text>
</comment>
<dbReference type="PANTHER" id="PTHR31672">
    <property type="entry name" value="BNACNNG10540D PROTEIN"/>
    <property type="match status" value="1"/>
</dbReference>
<evidence type="ECO:0000259" key="1">
    <source>
        <dbReference type="Pfam" id="PF07734"/>
    </source>
</evidence>
<name>A0A396IKQ4_MEDTR</name>
<dbReference type="EMBL" id="PSQE01000003">
    <property type="protein sequence ID" value="RHN65411.1"/>
    <property type="molecule type" value="Genomic_DNA"/>
</dbReference>
<dbReference type="AlphaFoldDB" id="A0A396IKQ4"/>
<dbReference type="NCBIfam" id="TIGR01640">
    <property type="entry name" value="F_box_assoc_1"/>
    <property type="match status" value="1"/>
</dbReference>
<proteinExistence type="predicted"/>
<dbReference type="InterPro" id="IPR050796">
    <property type="entry name" value="SCF_F-box_component"/>
</dbReference>
<dbReference type="PANTHER" id="PTHR31672:SF13">
    <property type="entry name" value="F-BOX PROTEIN CPR30-LIKE"/>
    <property type="match status" value="1"/>
</dbReference>
<accession>A0A396IKQ4</accession>
<feature type="domain" description="F-box associated beta-propeller type 1" evidence="1">
    <location>
        <begin position="13"/>
        <end position="182"/>
    </location>
</feature>
<sequence>MVVVLRGHGNFVDNHEVKVHTLGTNCWKSIQNIPFGCVALQISGKFVSGTLNWLVAKEYDNKIQIFSLDLGSETYKEVLLPREVDASTLHSQLHSQLGVLRDCLCMVFGYDVWVMKEYKNKESWSKLFTISHIPDLPTYYGIIKVLHIFEDGQVLLDSTNGYTWKLIFYNSRDGTYKFTEFEFRCEVCVESLISPCF</sequence>
<dbReference type="InterPro" id="IPR017451">
    <property type="entry name" value="F-box-assoc_interact_dom"/>
</dbReference>
<dbReference type="Gramene" id="rna13246">
    <property type="protein sequence ID" value="RHN65411.1"/>
    <property type="gene ID" value="gene13246"/>
</dbReference>
<organism evidence="2">
    <name type="scientific">Medicago truncatula</name>
    <name type="common">Barrel medic</name>
    <name type="synonym">Medicago tribuloides</name>
    <dbReference type="NCBI Taxonomy" id="3880"/>
    <lineage>
        <taxon>Eukaryota</taxon>
        <taxon>Viridiplantae</taxon>
        <taxon>Streptophyta</taxon>
        <taxon>Embryophyta</taxon>
        <taxon>Tracheophyta</taxon>
        <taxon>Spermatophyta</taxon>
        <taxon>Magnoliopsida</taxon>
        <taxon>eudicotyledons</taxon>
        <taxon>Gunneridae</taxon>
        <taxon>Pentapetalae</taxon>
        <taxon>rosids</taxon>
        <taxon>fabids</taxon>
        <taxon>Fabales</taxon>
        <taxon>Fabaceae</taxon>
        <taxon>Papilionoideae</taxon>
        <taxon>50 kb inversion clade</taxon>
        <taxon>NPAAA clade</taxon>
        <taxon>Hologalegina</taxon>
        <taxon>IRL clade</taxon>
        <taxon>Trifolieae</taxon>
        <taxon>Medicago</taxon>
    </lineage>
</organism>
<dbReference type="InterPro" id="IPR006527">
    <property type="entry name" value="F-box-assoc_dom_typ1"/>
</dbReference>
<evidence type="ECO:0000313" key="2">
    <source>
        <dbReference type="EMBL" id="RHN65411.1"/>
    </source>
</evidence>
<reference evidence="2" key="1">
    <citation type="journal article" date="2018" name="Nat. Plants">
        <title>Whole-genome landscape of Medicago truncatula symbiotic genes.</title>
        <authorList>
            <person name="Pecrix Y."/>
            <person name="Gamas P."/>
            <person name="Carrere S."/>
        </authorList>
    </citation>
    <scope>NUCLEOTIDE SEQUENCE</scope>
    <source>
        <tissue evidence="2">Leaves</tissue>
    </source>
</reference>
<protein>
    <submittedName>
        <fullName evidence="2">Putative F-box associated interaction domain-containing protein</fullName>
    </submittedName>
</protein>
<dbReference type="Pfam" id="PF07734">
    <property type="entry name" value="FBA_1"/>
    <property type="match status" value="1"/>
</dbReference>
<dbReference type="Proteomes" id="UP000265566">
    <property type="component" value="Chromosome 3"/>
</dbReference>
<gene>
    <name evidence="2" type="ORF">MtrunA17_Chr3g0079601</name>
</gene>